<organism evidence="4">
    <name type="scientific">Candidatus Actinomarina minuta</name>
    <dbReference type="NCBI Taxonomy" id="1389454"/>
    <lineage>
        <taxon>Bacteria</taxon>
        <taxon>Bacillati</taxon>
        <taxon>Actinomycetota</taxon>
        <taxon>Actinomycetes</taxon>
        <taxon>Candidatus Actinomarinidae</taxon>
        <taxon>Candidatus Actinomarinales</taxon>
        <taxon>Candidatus Actinomarineae</taxon>
        <taxon>Candidatus Actinomarinaceae</taxon>
        <taxon>Candidatus Actinomarina</taxon>
    </lineage>
</organism>
<dbReference type="Pfam" id="PF01106">
    <property type="entry name" value="NifU"/>
    <property type="match status" value="1"/>
</dbReference>
<dbReference type="PANTHER" id="PTHR11178:SF1">
    <property type="entry name" value="NFU1 IRON-SULFUR CLUSTER SCAFFOLD HOMOLOG, MITOCHONDRIAL"/>
    <property type="match status" value="1"/>
</dbReference>
<proteinExistence type="inferred from homology"/>
<evidence type="ECO:0000259" key="3">
    <source>
        <dbReference type="Pfam" id="PF01106"/>
    </source>
</evidence>
<evidence type="ECO:0000313" key="4">
    <source>
        <dbReference type="EMBL" id="AGQ19741.1"/>
    </source>
</evidence>
<dbReference type="GO" id="GO:0016226">
    <property type="term" value="P:iron-sulfur cluster assembly"/>
    <property type="evidence" value="ECO:0007669"/>
    <property type="project" value="InterPro"/>
</dbReference>
<comment type="function">
    <text evidence="2">May be involved in the formation or repair of [Fe-S] clusters present in iron-sulfur proteins.</text>
</comment>
<sequence length="93" mass="10012">MDNSESINFPSIKNREEQVDIDLDILNETIEYIRPAVQADGGDIKLASVDNGVVNIEMLGACVGCPLSIATLKSGIERILKEKVPGVEEVIAS</sequence>
<evidence type="ECO:0000256" key="2">
    <source>
        <dbReference type="ARBA" id="ARBA00049958"/>
    </source>
</evidence>
<dbReference type="Gene3D" id="3.30.300.130">
    <property type="entry name" value="Fe-S cluster assembly (FSCA)"/>
    <property type="match status" value="1"/>
</dbReference>
<dbReference type="SUPFAM" id="SSF117916">
    <property type="entry name" value="Fe-S cluster assembly (FSCA) domain-like"/>
    <property type="match status" value="1"/>
</dbReference>
<dbReference type="AlphaFoldDB" id="S5DLI8"/>
<dbReference type="InterPro" id="IPR001075">
    <property type="entry name" value="NIF_FeS_clus_asmbl_NifU_C"/>
</dbReference>
<comment type="similarity">
    <text evidence="1">Belongs to the NifU family.</text>
</comment>
<name>S5DLI8_9ACTN</name>
<protein>
    <submittedName>
        <fullName evidence="4">Thioredoxin-like protein</fullName>
    </submittedName>
</protein>
<dbReference type="InterPro" id="IPR034904">
    <property type="entry name" value="FSCA_dom_sf"/>
</dbReference>
<dbReference type="GO" id="GO:0005506">
    <property type="term" value="F:iron ion binding"/>
    <property type="evidence" value="ECO:0007669"/>
    <property type="project" value="InterPro"/>
</dbReference>
<evidence type="ECO:0000256" key="1">
    <source>
        <dbReference type="ARBA" id="ARBA00006420"/>
    </source>
</evidence>
<dbReference type="GO" id="GO:0051536">
    <property type="term" value="F:iron-sulfur cluster binding"/>
    <property type="evidence" value="ECO:0007669"/>
    <property type="project" value="InterPro"/>
</dbReference>
<reference evidence="4" key="1">
    <citation type="journal article" date="2013" name="Sci. Rep.">
        <title>Metagenomics uncovers a new group of low GC and ultra-small marine Actinobacteria.</title>
        <authorList>
            <person name="Ghai R."/>
            <person name="Mizuno C.M."/>
            <person name="Picazo A."/>
            <person name="Camacho A."/>
            <person name="Rodriguez-Valera F."/>
        </authorList>
    </citation>
    <scope>NUCLEOTIDE SEQUENCE</scope>
</reference>
<feature type="domain" description="NIF system FeS cluster assembly NifU C-terminal" evidence="3">
    <location>
        <begin position="28"/>
        <end position="91"/>
    </location>
</feature>
<dbReference type="EMBL" id="KC811141">
    <property type="protein sequence ID" value="AGQ19741.1"/>
    <property type="molecule type" value="Genomic_DNA"/>
</dbReference>
<accession>S5DLI8</accession>
<dbReference type="PANTHER" id="PTHR11178">
    <property type="entry name" value="IRON-SULFUR CLUSTER SCAFFOLD PROTEIN NFU-RELATED"/>
    <property type="match status" value="1"/>
</dbReference>